<dbReference type="InterPro" id="IPR012687">
    <property type="entry name" value="HpaB_Deino-type"/>
</dbReference>
<evidence type="ECO:0000256" key="4">
    <source>
        <dbReference type="PIRSR" id="PIRSR000331-2"/>
    </source>
</evidence>
<dbReference type="InterPro" id="IPR036250">
    <property type="entry name" value="AcylCo_DH-like_C"/>
</dbReference>
<name>A0A0U1NSH0_9BACI</name>
<dbReference type="InterPro" id="IPR024674">
    <property type="entry name" value="HpaB/PvcC/4-BUDH_N"/>
</dbReference>
<keyword evidence="3" id="KW-0560">Oxidoreductase</keyword>
<dbReference type="Gene3D" id="1.20.140.10">
    <property type="entry name" value="Butyryl-CoA Dehydrogenase, subunit A, domain 3"/>
    <property type="match status" value="1"/>
</dbReference>
<dbReference type="GO" id="GO:0016627">
    <property type="term" value="F:oxidoreductase activity, acting on the CH-CH group of donors"/>
    <property type="evidence" value="ECO:0007669"/>
    <property type="project" value="InterPro"/>
</dbReference>
<keyword evidence="8" id="KW-1185">Reference proteome</keyword>
<protein>
    <submittedName>
        <fullName evidence="7">4-hydroxyphenylacetate 3-monooxygenase oxygenase subunit</fullName>
    </submittedName>
</protein>
<evidence type="ECO:0000259" key="5">
    <source>
        <dbReference type="Pfam" id="PF03241"/>
    </source>
</evidence>
<keyword evidence="7" id="KW-0503">Monooxygenase</keyword>
<reference evidence="8" key="1">
    <citation type="submission" date="2015-05" db="EMBL/GenBank/DDBJ databases">
        <authorList>
            <person name="Urmite Genomes"/>
        </authorList>
    </citation>
    <scope>NUCLEOTIDE SEQUENCE [LARGE SCALE GENOMIC DNA]</scope>
    <source>
        <strain evidence="8">LF1</strain>
    </source>
</reference>
<dbReference type="InterPro" id="IPR046373">
    <property type="entry name" value="Acyl-CoA_Oxase/DH_mid-dom_sf"/>
</dbReference>
<evidence type="ECO:0000256" key="1">
    <source>
        <dbReference type="ARBA" id="ARBA00022630"/>
    </source>
</evidence>
<dbReference type="AlphaFoldDB" id="A0A0U1NSH0"/>
<dbReference type="InterPro" id="IPR024719">
    <property type="entry name" value="HpaB/PvcC/4-BUDH_C"/>
</dbReference>
<feature type="binding site" evidence="4">
    <location>
        <begin position="156"/>
        <end position="159"/>
    </location>
    <ligand>
        <name>FAD</name>
        <dbReference type="ChEBI" id="CHEBI:57692"/>
    </ligand>
</feature>
<dbReference type="RefSeq" id="WP_090631372.1">
    <property type="nucleotide sequence ID" value="NZ_CVRB01000001.1"/>
</dbReference>
<gene>
    <name evidence="7" type="ORF">BN000_00886</name>
</gene>
<accession>A0A0U1NSH0</accession>
<dbReference type="SUPFAM" id="SSF47203">
    <property type="entry name" value="Acyl-CoA dehydrogenase C-terminal domain-like"/>
    <property type="match status" value="1"/>
</dbReference>
<dbReference type="PIRSF" id="PIRSF000331">
    <property type="entry name" value="HpaA_HpaB"/>
    <property type="match status" value="1"/>
</dbReference>
<dbReference type="EMBL" id="CVRB01000001">
    <property type="protein sequence ID" value="CRK80993.1"/>
    <property type="molecule type" value="Genomic_DNA"/>
</dbReference>
<dbReference type="NCBIfam" id="TIGR02309">
    <property type="entry name" value="HpaB-1"/>
    <property type="match status" value="1"/>
</dbReference>
<dbReference type="Pfam" id="PF03241">
    <property type="entry name" value="HpaB"/>
    <property type="match status" value="1"/>
</dbReference>
<feature type="binding site" evidence="4">
    <location>
        <begin position="452"/>
        <end position="455"/>
    </location>
    <ligand>
        <name>FAD</name>
        <dbReference type="ChEBI" id="CHEBI:57692"/>
    </ligand>
</feature>
<feature type="domain" description="HpaB/PvcC/4-BUDH C-terminal" evidence="5">
    <location>
        <begin position="281"/>
        <end position="477"/>
    </location>
</feature>
<organism evidence="7 8">
    <name type="scientific">Neobacillus massiliamazoniensis</name>
    <dbReference type="NCBI Taxonomy" id="1499688"/>
    <lineage>
        <taxon>Bacteria</taxon>
        <taxon>Bacillati</taxon>
        <taxon>Bacillota</taxon>
        <taxon>Bacilli</taxon>
        <taxon>Bacillales</taxon>
        <taxon>Bacillaceae</taxon>
        <taxon>Neobacillus</taxon>
    </lineage>
</organism>
<evidence type="ECO:0000313" key="7">
    <source>
        <dbReference type="EMBL" id="CRK80993.1"/>
    </source>
</evidence>
<proteinExistence type="predicted"/>
<dbReference type="SUPFAM" id="SSF56645">
    <property type="entry name" value="Acyl-CoA dehydrogenase NM domain-like"/>
    <property type="match status" value="1"/>
</dbReference>
<feature type="domain" description="HpaB/PvcC/4-BUDH N-terminal" evidence="6">
    <location>
        <begin position="6"/>
        <end position="271"/>
    </location>
</feature>
<dbReference type="GO" id="GO:0050660">
    <property type="term" value="F:flavin adenine dinucleotide binding"/>
    <property type="evidence" value="ECO:0007669"/>
    <property type="project" value="InterPro"/>
</dbReference>
<sequence>MPAISGQEYIDRINRLNAEIWIEGKRVEGNISDHPIFSGIIKSQSKLYDLQLETDKANIMTFTSPTTGNKVGTSFLVPKTKEDLHLRRLMVQEWARTSAGMLGRSPDYMNTVLMAFTEAADVFQDSDRPFAQNLRNFFDEAMENDYSLTHTFINPQVNRSQAYLENMDQIISAQTIKSNEEGIVVKGARLLATQGGITDEILVFPTPSSMINSDFAYAFSIPSNTPGLKFLCRESFNYKKSSFNHPLSSHFDENDTVVVFDDVTVPWERVFCYQNPKAAYSIFDESSFYPLAVHQVTARRIIKTEFILGVAQMIVDTINVGDYQHIKQKISEIIVGLESLKALICASEVNAQLDKWGTMTPDFNSLSAAILLYSRMYPRYCEIIQQIGASGLVTIPGEEDFSSEIGNDLEIYLQAANANGVERVKLFRLAWDISMSSFGTRQMQYERFFFGDPIRLECNLYQSYNKEGYIDFVNKFFKGLGD</sequence>
<evidence type="ECO:0000256" key="3">
    <source>
        <dbReference type="ARBA" id="ARBA00023002"/>
    </source>
</evidence>
<dbReference type="Gene3D" id="2.40.110.10">
    <property type="entry name" value="Butyryl-CoA Dehydrogenase, subunit A, domain 2"/>
    <property type="match status" value="1"/>
</dbReference>
<evidence type="ECO:0000256" key="2">
    <source>
        <dbReference type="ARBA" id="ARBA00022827"/>
    </source>
</evidence>
<dbReference type="InterPro" id="IPR009100">
    <property type="entry name" value="AcylCoA_DH/oxidase_NM_dom_sf"/>
</dbReference>
<dbReference type="PANTHER" id="PTHR36117">
    <property type="entry name" value="4-HYDROXYPHENYLACETATE 3-MONOOXYGENASE-RELATED"/>
    <property type="match status" value="1"/>
</dbReference>
<dbReference type="Pfam" id="PF11794">
    <property type="entry name" value="HpaB_N"/>
    <property type="match status" value="1"/>
</dbReference>
<evidence type="ECO:0000259" key="6">
    <source>
        <dbReference type="Pfam" id="PF11794"/>
    </source>
</evidence>
<feature type="binding site" evidence="4">
    <location>
        <position position="193"/>
    </location>
    <ligand>
        <name>FAD</name>
        <dbReference type="ChEBI" id="CHEBI:57692"/>
    </ligand>
</feature>
<keyword evidence="2 4" id="KW-0274">FAD</keyword>
<dbReference type="Gene3D" id="1.10.3140.10">
    <property type="entry name" value="4-hydroxybutyryl-coa dehydratase, domain 1"/>
    <property type="match status" value="1"/>
</dbReference>
<dbReference type="GO" id="GO:0010124">
    <property type="term" value="P:phenylacetate catabolic process"/>
    <property type="evidence" value="ECO:0007669"/>
    <property type="project" value="InterPro"/>
</dbReference>
<evidence type="ECO:0000313" key="8">
    <source>
        <dbReference type="Proteomes" id="UP000199087"/>
    </source>
</evidence>
<dbReference type="GO" id="GO:0016712">
    <property type="term" value="F:oxidoreductase activity, acting on paired donors, with incorporation or reduction of molecular oxygen, reduced flavin or flavoprotein as one donor, and incorporation of one atom of oxygen"/>
    <property type="evidence" value="ECO:0007669"/>
    <property type="project" value="InterPro"/>
</dbReference>
<dbReference type="Proteomes" id="UP000199087">
    <property type="component" value="Unassembled WGS sequence"/>
</dbReference>
<dbReference type="PANTHER" id="PTHR36117:SF3">
    <property type="entry name" value="4-HYDROXYPHENYLACETATE 3-MONOOXYGENASE-RELATED"/>
    <property type="match status" value="1"/>
</dbReference>
<dbReference type="STRING" id="1499688.BN000_00886"/>
<keyword evidence="1" id="KW-0285">Flavoprotein</keyword>
<dbReference type="InterPro" id="IPR004925">
    <property type="entry name" value="HpaB/PvcC/4-BUDH"/>
</dbReference>
<dbReference type="OrthoDB" id="9785230at2"/>